<dbReference type="InterPro" id="IPR036388">
    <property type="entry name" value="WH-like_DNA-bd_sf"/>
</dbReference>
<reference evidence="7 8" key="1">
    <citation type="submission" date="2018-05" db="EMBL/GenBank/DDBJ databases">
        <title>complete genome sequence of Aquabacterium olei NBRC 110486.</title>
        <authorList>
            <person name="Tang B."/>
            <person name="Chang J."/>
            <person name="Zhang L."/>
            <person name="Yang H."/>
        </authorList>
    </citation>
    <scope>NUCLEOTIDE SEQUENCE [LARGE SCALE GENOMIC DNA]</scope>
    <source>
        <strain evidence="7 8">NBRC 110486</strain>
    </source>
</reference>
<dbReference type="GO" id="GO:0003700">
    <property type="term" value="F:DNA-binding transcription factor activity"/>
    <property type="evidence" value="ECO:0007669"/>
    <property type="project" value="InterPro"/>
</dbReference>
<accession>A0A2U8FUU0</accession>
<keyword evidence="8" id="KW-1185">Reference proteome</keyword>
<dbReference type="Gene3D" id="3.40.640.10">
    <property type="entry name" value="Type I PLP-dependent aspartate aminotransferase-like (Major domain)"/>
    <property type="match status" value="1"/>
</dbReference>
<protein>
    <submittedName>
        <fullName evidence="7">GntR family transcriptional regulator</fullName>
    </submittedName>
</protein>
<proteinExistence type="inferred from homology"/>
<keyword evidence="3" id="KW-0805">Transcription regulation</keyword>
<dbReference type="PANTHER" id="PTHR46577">
    <property type="entry name" value="HTH-TYPE TRANSCRIPTIONAL REGULATORY PROTEIN GABR"/>
    <property type="match status" value="1"/>
</dbReference>
<dbReference type="SUPFAM" id="SSF46785">
    <property type="entry name" value="Winged helix' DNA-binding domain"/>
    <property type="match status" value="1"/>
</dbReference>
<evidence type="ECO:0000313" key="8">
    <source>
        <dbReference type="Proteomes" id="UP000244892"/>
    </source>
</evidence>
<sequence length="500" mass="55407">MESRLISELLMQHLERQPENLKLRIKVYMALRGAILEGRLPPGTKLPPTRTLAEDMDVGRNTIVRVYEQLTVEGYIEGRVGDGSYVSDAVARGPKTEAPKRLLGARREGLSRRGGAIAAHAGSSIAQRGAFTPGVPDVELFPFAVWRKLVAKYIDQDQSHLLQYAYAGYGPLRKTLASYLRVTRMMPVDPKQIIIINGSHQAIDLCARLLADHGDRAWIEDPGYWGARNVLSAAGLQVQPIPLDDKGIAPTAEDWGRPPRLIFVSPSSQYPTGTMLSLDRRLALLERADEAGSWIIEDDYDNELHYSGRPLASLFGLANRQRVIYLGTLSKVMFPGIRLAYLVVPEDLVDAFVIGNAELYRGGRLAEQAALAEFIEEGHFTGHIKRMRGVYSERRAVLLDEMKACLGDLVSPSDGHAGLQIVYRFNQPVDDTMVVAQSLAEGVVCRPLSMYYIDQSRRQPGLNLGFAAVPEARIRPAVHTLASVIEREHARMLQRAALRG</sequence>
<evidence type="ECO:0000256" key="5">
    <source>
        <dbReference type="ARBA" id="ARBA00023163"/>
    </source>
</evidence>
<dbReference type="InterPro" id="IPR004839">
    <property type="entry name" value="Aminotransferase_I/II_large"/>
</dbReference>
<dbReference type="EMBL" id="CP029210">
    <property type="protein sequence ID" value="AWI54839.1"/>
    <property type="molecule type" value="Genomic_DNA"/>
</dbReference>
<dbReference type="PROSITE" id="PS50949">
    <property type="entry name" value="HTH_GNTR"/>
    <property type="match status" value="1"/>
</dbReference>
<dbReference type="InterPro" id="IPR051446">
    <property type="entry name" value="HTH_trans_reg/aminotransferase"/>
</dbReference>
<dbReference type="OrthoDB" id="9804020at2"/>
<evidence type="ECO:0000256" key="4">
    <source>
        <dbReference type="ARBA" id="ARBA00023125"/>
    </source>
</evidence>
<evidence type="ECO:0000313" key="7">
    <source>
        <dbReference type="EMBL" id="AWI54839.1"/>
    </source>
</evidence>
<dbReference type="InterPro" id="IPR015424">
    <property type="entry name" value="PyrdxlP-dep_Trfase"/>
</dbReference>
<dbReference type="SMART" id="SM00345">
    <property type="entry name" value="HTH_GNTR"/>
    <property type="match status" value="1"/>
</dbReference>
<dbReference type="GO" id="GO:0003677">
    <property type="term" value="F:DNA binding"/>
    <property type="evidence" value="ECO:0007669"/>
    <property type="project" value="UniProtKB-KW"/>
</dbReference>
<evidence type="ECO:0000259" key="6">
    <source>
        <dbReference type="PROSITE" id="PS50949"/>
    </source>
</evidence>
<dbReference type="CDD" id="cd00609">
    <property type="entry name" value="AAT_like"/>
    <property type="match status" value="1"/>
</dbReference>
<keyword evidence="5" id="KW-0804">Transcription</keyword>
<dbReference type="SUPFAM" id="SSF53383">
    <property type="entry name" value="PLP-dependent transferases"/>
    <property type="match status" value="1"/>
</dbReference>
<dbReference type="AlphaFoldDB" id="A0A2U8FUU0"/>
<gene>
    <name evidence="7" type="ORF">DEH84_16495</name>
</gene>
<keyword evidence="4" id="KW-0238">DNA-binding</keyword>
<dbReference type="RefSeq" id="WP_109037908.1">
    <property type="nucleotide sequence ID" value="NZ_CP029210.1"/>
</dbReference>
<dbReference type="Proteomes" id="UP000244892">
    <property type="component" value="Chromosome"/>
</dbReference>
<dbReference type="PANTHER" id="PTHR46577:SF1">
    <property type="entry name" value="HTH-TYPE TRANSCRIPTIONAL REGULATORY PROTEIN GABR"/>
    <property type="match status" value="1"/>
</dbReference>
<evidence type="ECO:0000256" key="3">
    <source>
        <dbReference type="ARBA" id="ARBA00023015"/>
    </source>
</evidence>
<dbReference type="InterPro" id="IPR036390">
    <property type="entry name" value="WH_DNA-bd_sf"/>
</dbReference>
<dbReference type="Pfam" id="PF00392">
    <property type="entry name" value="GntR"/>
    <property type="match status" value="1"/>
</dbReference>
<dbReference type="InterPro" id="IPR015421">
    <property type="entry name" value="PyrdxlP-dep_Trfase_major"/>
</dbReference>
<dbReference type="InterPro" id="IPR000524">
    <property type="entry name" value="Tscrpt_reg_HTH_GntR"/>
</dbReference>
<dbReference type="GO" id="GO:0030170">
    <property type="term" value="F:pyridoxal phosphate binding"/>
    <property type="evidence" value="ECO:0007669"/>
    <property type="project" value="InterPro"/>
</dbReference>
<name>A0A2U8FUU0_9BURK</name>
<evidence type="ECO:0000256" key="1">
    <source>
        <dbReference type="ARBA" id="ARBA00005384"/>
    </source>
</evidence>
<dbReference type="CDD" id="cd07377">
    <property type="entry name" value="WHTH_GntR"/>
    <property type="match status" value="1"/>
</dbReference>
<dbReference type="Gene3D" id="1.10.10.10">
    <property type="entry name" value="Winged helix-like DNA-binding domain superfamily/Winged helix DNA-binding domain"/>
    <property type="match status" value="1"/>
</dbReference>
<keyword evidence="2" id="KW-0663">Pyridoxal phosphate</keyword>
<dbReference type="KEGG" id="aon:DEH84_16495"/>
<dbReference type="Pfam" id="PF00155">
    <property type="entry name" value="Aminotran_1_2"/>
    <property type="match status" value="1"/>
</dbReference>
<organism evidence="7 8">
    <name type="scientific">Aquabacterium olei</name>
    <dbReference type="NCBI Taxonomy" id="1296669"/>
    <lineage>
        <taxon>Bacteria</taxon>
        <taxon>Pseudomonadati</taxon>
        <taxon>Pseudomonadota</taxon>
        <taxon>Betaproteobacteria</taxon>
        <taxon>Burkholderiales</taxon>
        <taxon>Aquabacterium</taxon>
    </lineage>
</organism>
<evidence type="ECO:0000256" key="2">
    <source>
        <dbReference type="ARBA" id="ARBA00022898"/>
    </source>
</evidence>
<comment type="similarity">
    <text evidence="1">In the C-terminal section; belongs to the class-I pyridoxal-phosphate-dependent aminotransferase family.</text>
</comment>
<feature type="domain" description="HTH gntR-type" evidence="6">
    <location>
        <begin position="21"/>
        <end position="89"/>
    </location>
</feature>